<name>M3JX64_CANMX</name>
<dbReference type="Proteomes" id="UP000011777">
    <property type="component" value="Unassembled WGS sequence"/>
</dbReference>
<accession>M3JX64</accession>
<evidence type="ECO:0000313" key="2">
    <source>
        <dbReference type="Proteomes" id="UP000011777"/>
    </source>
</evidence>
<sequence>MSESPPFFSTRWVSPYSFTSTETNHFVAKSKHRWHMKKQFSQHFSKFKQLDEPSQSKISKLSRLWVRLWGGGGDNNKNTHPTKLPSIVSERIHKSHSVSAFFPSPNSNDTPLENIFSPMVDEPMDTIDTIQEVQKPSLAINKKDCRNESNFFNSDFFKDSARPIIDYDDSQITD</sequence>
<keyword evidence="2" id="KW-1185">Reference proteome</keyword>
<dbReference type="AlphaFoldDB" id="M3JX64"/>
<dbReference type="OrthoDB" id="4015569at2759"/>
<protein>
    <submittedName>
        <fullName evidence="1">Uncharacterized protein</fullName>
    </submittedName>
</protein>
<comment type="caution">
    <text evidence="1">The sequence shown here is derived from an EMBL/GenBank/DDBJ whole genome shotgun (WGS) entry which is preliminary data.</text>
</comment>
<reference evidence="1 2" key="1">
    <citation type="submission" date="2013-02" db="EMBL/GenBank/DDBJ databases">
        <title>Genome sequence of Candida maltosa Xu316, a potential industrial strain for xylitol and ethanol production.</title>
        <authorList>
            <person name="Yu J."/>
            <person name="Wang Q."/>
            <person name="Geng X."/>
            <person name="Bao W."/>
            <person name="He P."/>
            <person name="Cai J."/>
        </authorList>
    </citation>
    <scope>NUCLEOTIDE SEQUENCE [LARGE SCALE GENOMIC DNA]</scope>
    <source>
        <strain evidence="2">Xu316</strain>
    </source>
</reference>
<gene>
    <name evidence="1" type="ORF">G210_2123</name>
</gene>
<dbReference type="HOGENOM" id="CLU_1524940_0_0_1"/>
<organism evidence="1 2">
    <name type="scientific">Candida maltosa (strain Xu316)</name>
    <name type="common">Yeast</name>
    <dbReference type="NCBI Taxonomy" id="1245528"/>
    <lineage>
        <taxon>Eukaryota</taxon>
        <taxon>Fungi</taxon>
        <taxon>Dikarya</taxon>
        <taxon>Ascomycota</taxon>
        <taxon>Saccharomycotina</taxon>
        <taxon>Pichiomycetes</taxon>
        <taxon>Debaryomycetaceae</taxon>
        <taxon>Candida/Lodderomyces clade</taxon>
        <taxon>Candida</taxon>
    </lineage>
</organism>
<dbReference type="EMBL" id="AOGT01001528">
    <property type="protein sequence ID" value="EMG47515.1"/>
    <property type="molecule type" value="Genomic_DNA"/>
</dbReference>
<proteinExistence type="predicted"/>
<evidence type="ECO:0000313" key="1">
    <source>
        <dbReference type="EMBL" id="EMG47515.1"/>
    </source>
</evidence>